<dbReference type="PANTHER" id="PTHR31415:SF166">
    <property type="entry name" value="LATE EMBRYOGENESIS ABUNDANT (LEA) HYDROXYPROLINE-RICH GLYCOPROTEIN FAMILY"/>
    <property type="match status" value="1"/>
</dbReference>
<evidence type="ECO:0000313" key="4">
    <source>
        <dbReference type="EMBL" id="KAK1430471.1"/>
    </source>
</evidence>
<gene>
    <name evidence="4" type="ORF">QVD17_13218</name>
</gene>
<dbReference type="AlphaFoldDB" id="A0AAD8P3C3"/>
<comment type="subcellular location">
    <subcellularLocation>
        <location evidence="1">Membrane</location>
    </subcellularLocation>
</comment>
<dbReference type="GO" id="GO:0098542">
    <property type="term" value="P:defense response to other organism"/>
    <property type="evidence" value="ECO:0007669"/>
    <property type="project" value="InterPro"/>
</dbReference>
<dbReference type="InterPro" id="IPR044839">
    <property type="entry name" value="NDR1-like"/>
</dbReference>
<dbReference type="EMBL" id="JAUHHV010000003">
    <property type="protein sequence ID" value="KAK1430471.1"/>
    <property type="molecule type" value="Genomic_DNA"/>
</dbReference>
<proteinExistence type="predicted"/>
<feature type="transmembrane region" description="Helical" evidence="3">
    <location>
        <begin position="26"/>
        <end position="53"/>
    </location>
</feature>
<evidence type="ECO:0000256" key="2">
    <source>
        <dbReference type="ARBA" id="ARBA00023136"/>
    </source>
</evidence>
<dbReference type="GO" id="GO:0009506">
    <property type="term" value="C:plasmodesma"/>
    <property type="evidence" value="ECO:0007669"/>
    <property type="project" value="TreeGrafter"/>
</dbReference>
<dbReference type="GO" id="GO:0005886">
    <property type="term" value="C:plasma membrane"/>
    <property type="evidence" value="ECO:0007669"/>
    <property type="project" value="TreeGrafter"/>
</dbReference>
<dbReference type="PANTHER" id="PTHR31415">
    <property type="entry name" value="OS05G0367900 PROTEIN"/>
    <property type="match status" value="1"/>
</dbReference>
<evidence type="ECO:0000313" key="5">
    <source>
        <dbReference type="Proteomes" id="UP001229421"/>
    </source>
</evidence>
<keyword evidence="5" id="KW-1185">Reference proteome</keyword>
<keyword evidence="2 3" id="KW-0472">Membrane</keyword>
<evidence type="ECO:0000256" key="1">
    <source>
        <dbReference type="ARBA" id="ARBA00004370"/>
    </source>
</evidence>
<dbReference type="Proteomes" id="UP001229421">
    <property type="component" value="Unassembled WGS sequence"/>
</dbReference>
<organism evidence="4 5">
    <name type="scientific">Tagetes erecta</name>
    <name type="common">African marigold</name>
    <dbReference type="NCBI Taxonomy" id="13708"/>
    <lineage>
        <taxon>Eukaryota</taxon>
        <taxon>Viridiplantae</taxon>
        <taxon>Streptophyta</taxon>
        <taxon>Embryophyta</taxon>
        <taxon>Tracheophyta</taxon>
        <taxon>Spermatophyta</taxon>
        <taxon>Magnoliopsida</taxon>
        <taxon>eudicotyledons</taxon>
        <taxon>Gunneridae</taxon>
        <taxon>Pentapetalae</taxon>
        <taxon>asterids</taxon>
        <taxon>campanulids</taxon>
        <taxon>Asterales</taxon>
        <taxon>Asteraceae</taxon>
        <taxon>Asteroideae</taxon>
        <taxon>Heliantheae alliance</taxon>
        <taxon>Tageteae</taxon>
        <taxon>Tagetes</taxon>
    </lineage>
</organism>
<reference evidence="4" key="1">
    <citation type="journal article" date="2023" name="bioRxiv">
        <title>Improved chromosome-level genome assembly for marigold (Tagetes erecta).</title>
        <authorList>
            <person name="Jiang F."/>
            <person name="Yuan L."/>
            <person name="Wang S."/>
            <person name="Wang H."/>
            <person name="Xu D."/>
            <person name="Wang A."/>
            <person name="Fan W."/>
        </authorList>
    </citation>
    <scope>NUCLEOTIDE SEQUENCE</scope>
    <source>
        <strain evidence="4">WSJ</strain>
        <tissue evidence="4">Leaf</tissue>
    </source>
</reference>
<evidence type="ECO:0000256" key="3">
    <source>
        <dbReference type="SAM" id="Phobius"/>
    </source>
</evidence>
<protein>
    <recommendedName>
        <fullName evidence="6">Late embryogenesis abundant protein LEA-2 subgroup domain-containing protein</fullName>
    </recommendedName>
</protein>
<keyword evidence="3" id="KW-0812">Transmembrane</keyword>
<accession>A0AAD8P3C3</accession>
<name>A0AAD8P3C3_TARER</name>
<comment type="caution">
    <text evidence="4">The sequence shown here is derived from an EMBL/GenBank/DDBJ whole genome shotgun (WGS) entry which is preliminary data.</text>
</comment>
<keyword evidence="3" id="KW-1133">Transmembrane helix</keyword>
<evidence type="ECO:0008006" key="6">
    <source>
        <dbReference type="Google" id="ProtNLM"/>
    </source>
</evidence>
<sequence>MAFREEQITSVEDNQRKRKLTTPQTIIVCVVYLFCFLILSFIAGSIIYILIFVSDLLVASSPELAFTLNNVNLYTFNFSNVTSTLTSNLQITFSCKNIDSGDYHFDGIDVYASYRGQTITLPTIIPPTFMPESEDVVVWSPYLNGTEVPLPPSLASSLIQDEAAGTVLMDFMLTARLSSKVDGVKVKNRLKVNCPSYVMFGNRNDTNVIGWAVKHPFENEGCHEV</sequence>